<comment type="caution">
    <text evidence="1">The sequence shown here is derived from an EMBL/GenBank/DDBJ whole genome shotgun (WGS) entry which is preliminary data.</text>
</comment>
<gene>
    <name evidence="1" type="ORF">QZM52_32285</name>
</gene>
<protein>
    <submittedName>
        <fullName evidence="1">Uncharacterized protein</fullName>
    </submittedName>
</protein>
<evidence type="ECO:0000313" key="1">
    <source>
        <dbReference type="EMBL" id="MDN7935959.1"/>
    </source>
</evidence>
<accession>A0ABT8PLR5</accession>
<keyword evidence="2" id="KW-1185">Reference proteome</keyword>
<dbReference type="InterPro" id="IPR054271">
    <property type="entry name" value="DUF7002"/>
</dbReference>
<dbReference type="RefSeq" id="WP_301757368.1">
    <property type="nucleotide sequence ID" value="NZ_JAUJSQ010000019.1"/>
</dbReference>
<organism evidence="1 2">
    <name type="scientific">Burkholderia metallica</name>
    <dbReference type="NCBI Taxonomy" id="488729"/>
    <lineage>
        <taxon>Bacteria</taxon>
        <taxon>Pseudomonadati</taxon>
        <taxon>Pseudomonadota</taxon>
        <taxon>Betaproteobacteria</taxon>
        <taxon>Burkholderiales</taxon>
        <taxon>Burkholderiaceae</taxon>
        <taxon>Burkholderia</taxon>
        <taxon>Burkholderia cepacia complex</taxon>
    </lineage>
</organism>
<dbReference type="EMBL" id="JAUJSQ010000019">
    <property type="protein sequence ID" value="MDN7935959.1"/>
    <property type="molecule type" value="Genomic_DNA"/>
</dbReference>
<proteinExistence type="predicted"/>
<reference evidence="1" key="1">
    <citation type="submission" date="2023-07" db="EMBL/GenBank/DDBJ databases">
        <title>A collection of bacterial strains from the Burkholderia cepacia Research Laboratory and Repository.</title>
        <authorList>
            <person name="Lipuma J."/>
            <person name="Spilker T."/>
            <person name="Caverly L."/>
        </authorList>
    </citation>
    <scope>NUCLEOTIDE SEQUENCE</scope>
    <source>
        <strain evidence="1">AU42020</strain>
    </source>
</reference>
<evidence type="ECO:0000313" key="2">
    <source>
        <dbReference type="Proteomes" id="UP001171606"/>
    </source>
</evidence>
<dbReference type="Proteomes" id="UP001171606">
    <property type="component" value="Unassembled WGS sequence"/>
</dbReference>
<sequence>MEIEKLIDAYPRIFHMAEADTWPSIRDRGLMSASAVLDHFGVTGQARGQYETVQRTSKMAVLPQAPGEIVLRDQKPMPPERLARALIDGTTPEAWYRLINGKVFFWAEERRLHGLLGARDYRHLEHDVLTINSGPFIRAYAPSLWLCHMNSGNTFPMPHARGIDVFKRIQDYPVNARGGPAKPVVEIVVDGQIPDIARYVIEVRRMKGDQTLQQLA</sequence>
<dbReference type="Pfam" id="PF22531">
    <property type="entry name" value="DUF7002"/>
    <property type="match status" value="1"/>
</dbReference>
<name>A0ABT8PLR5_9BURK</name>